<dbReference type="RefSeq" id="XP_031823589.1">
    <property type="nucleotide sequence ID" value="XM_031967729.1"/>
</dbReference>
<gene>
    <name evidence="4" type="primary">EFCAB5</name>
</gene>
<reference evidence="4" key="2">
    <citation type="submission" date="2025-08" db="UniProtKB">
        <authorList>
            <consortium name="Ensembl"/>
        </authorList>
    </citation>
    <scope>IDENTIFICATION</scope>
</reference>
<dbReference type="PANTHER" id="PTHR46788:SF1">
    <property type="entry name" value="EF-HAND CALCIUM-BINDING DOMAIN-CONTAINING PROTEIN 5"/>
    <property type="match status" value="1"/>
</dbReference>
<dbReference type="InParanoid" id="A0A7N4V6I0"/>
<protein>
    <submittedName>
        <fullName evidence="4">EF-hand calcium binding domain 5</fullName>
    </submittedName>
</protein>
<proteinExistence type="predicted"/>
<dbReference type="Ensembl" id="ENSSHAT00000041668.1">
    <property type="protein sequence ID" value="ENSSHAP00000042251.1"/>
    <property type="gene ID" value="ENSSHAG00000009810.2"/>
</dbReference>
<dbReference type="GeneID" id="100921441"/>
<dbReference type="Proteomes" id="UP000007648">
    <property type="component" value="Unassembled WGS sequence"/>
</dbReference>
<dbReference type="GeneTree" id="ENSGT00940000154049"/>
<evidence type="ECO:0000313" key="5">
    <source>
        <dbReference type="Proteomes" id="UP000007648"/>
    </source>
</evidence>
<dbReference type="PANTHER" id="PTHR46788">
    <property type="entry name" value="EF-HAND CALCIUM-BINDING DOMAIN-CONTAINING PROTEIN 5"/>
    <property type="match status" value="1"/>
</dbReference>
<accession>A0A7N4V6I0</accession>
<dbReference type="PROSITE" id="PS50222">
    <property type="entry name" value="EF_HAND_2"/>
    <property type="match status" value="1"/>
</dbReference>
<organism evidence="4 5">
    <name type="scientific">Sarcophilus harrisii</name>
    <name type="common">Tasmanian devil</name>
    <name type="synonym">Sarcophilus laniarius</name>
    <dbReference type="NCBI Taxonomy" id="9305"/>
    <lineage>
        <taxon>Eukaryota</taxon>
        <taxon>Metazoa</taxon>
        <taxon>Chordata</taxon>
        <taxon>Craniata</taxon>
        <taxon>Vertebrata</taxon>
        <taxon>Euteleostomi</taxon>
        <taxon>Mammalia</taxon>
        <taxon>Metatheria</taxon>
        <taxon>Dasyuromorphia</taxon>
        <taxon>Dasyuridae</taxon>
        <taxon>Sarcophilus</taxon>
    </lineage>
</organism>
<evidence type="ECO:0000256" key="1">
    <source>
        <dbReference type="SAM" id="Coils"/>
    </source>
</evidence>
<dbReference type="GO" id="GO:0005509">
    <property type="term" value="F:calcium ion binding"/>
    <property type="evidence" value="ECO:0007669"/>
    <property type="project" value="InterPro"/>
</dbReference>
<feature type="compositionally biased region" description="Basic and acidic residues" evidence="2">
    <location>
        <begin position="582"/>
        <end position="638"/>
    </location>
</feature>
<reference evidence="4" key="3">
    <citation type="submission" date="2025-09" db="UniProtKB">
        <authorList>
            <consortium name="Ensembl"/>
        </authorList>
    </citation>
    <scope>IDENTIFICATION</scope>
</reference>
<feature type="domain" description="EF-hand" evidence="3">
    <location>
        <begin position="853"/>
        <end position="888"/>
    </location>
</feature>
<sequence length="1513" mass="174569">MKKASKEKASSSKEKASTSKMKPSNSKDKPYASREKVSLSREKASISKERASISKERSSILRERASISKEKNSFSRSISAERSSLTGSSFQIVTSSNKNLYSQLPAVSGYDMPRVEENVQEDEVEEMPNVTAQKVSEAIISDAPEFKTLEEMVLDIEGPPKMAESVFPWKDNFFEKIEARSIAMQENVINKFLQQKELEKKIDKKFPLDNLAYEWLNDNKMTLDTQAYLLEKLLPTLMPGVEKLLMEVEKRKLLQSKKKIKFDPINYLGEYLMRNNPNYQKDLPETGYLKAMKDVTKEMKTQIPETPFYRISKMKNDVKEKQEQRENIEKIKSQVGKMRKEALGMQFKEWLLDADGKIPLPVIQNAVQAFQDTAAGQKTEELYHPMEFVASMKDKTDEEGFIKEIFPCVKDLTSEMFTDFLKHFCLSADDLLEIVKRDMSRQRFLQLFLACDKTKMGFLDRERILTLLENFYDKSPKIVKKLFRNPRYWPFIEFRDIEPAEFWGDLDDERSPFQALEQISSGEIKKHLLAFEKLLSQHDTEEDEEEELKKIRPTTKKAHRDDSEPQETVSYEKGHGKLSSSAKEELSPESQKRQSQEAEEKRTSREEERSRKSRASLKEKRDSKGPRKESELVTEEKSSSTALPQDEEKQEAAKKSQDASAVEQGQDQASLEIKESGSLEKSPMLQEESSQGQVTDLAEHKDSEVQPKVSKSAAEESPPETGDKDKVCEPKSQLIEGKPWSGELLTSDLAKNYMKYGENKEAYLVSEDPRFTELRPIILRILNQQESNIRSPFTQNYLTVTQFVQLLETFVGEGVSTGIMKKFINFIKKNYVETQEEKINQLEKIQQEILELRRKILLEALFQKWDNEGSGFVDLREVDKLLFTYKEGMEKVSMQKAKLHIKLPAPHPGSEIRLNVDQFREYIELVVAELTGNESEVFDNVVEFLMMSLPRKHGEQLRSLARRKWLREIRKAAETSGVYLEPVYAAVFKALTEDAEAHGNKRISAYISLLEENKIFPERGKYLLRIVACTIEDAPFVLKQVLYRDMKGISFTVVDQGVPIHVPQVENHGNIHFWNTSRKPKDCKGSFLALPLEDAYKRSFGVLAVDTLRDSSRRSIFVPHEISFYQGVANVFSIAYHYVHSREHILHVIATAAGWLRIVAPSIRSITTFLVEPGLEKDADYILRKVMYLDNKRQMEIFSSPAVLHRKENLFRDYIFRSVDTSQVIFTHALGMFHIVVPIRDRKGLALGVLDFTIAPKKMLSIQEYKDLQKMLKIVQEACNEILGECLGEIKKKYFLELEHKGEVQRVGILFFRIMLKEIQGRIRELDPQAFKDLKFYCDEFSSMASESPAVEEDHHQAPPLIHEDHHQAPPLIHEDQHQDPPLILEDHQQVPTLIHDIIKAVVLIISSEWEDAETIEDWDHCKEHITTELISKLCTFDPTEDDVNVDTELLSKYIKGHPRKAVRMQDSVAIEYLYHWALTCLCLMELKQKLENKYAPPLPSGELSLHRLQIDF</sequence>
<dbReference type="FunCoup" id="A0A7N4V6I0">
    <property type="interactions" value="113"/>
</dbReference>
<feature type="compositionally biased region" description="Basic and acidic residues" evidence="2">
    <location>
        <begin position="25"/>
        <end position="73"/>
    </location>
</feature>
<feature type="compositionally biased region" description="Basic and acidic residues" evidence="2">
    <location>
        <begin position="646"/>
        <end position="657"/>
    </location>
</feature>
<dbReference type="RefSeq" id="XP_031823590.1">
    <property type="nucleotide sequence ID" value="XM_031967730.1"/>
</dbReference>
<evidence type="ECO:0000259" key="3">
    <source>
        <dbReference type="PROSITE" id="PS50222"/>
    </source>
</evidence>
<feature type="compositionally biased region" description="Basic and acidic residues" evidence="2">
    <location>
        <begin position="1"/>
        <end position="17"/>
    </location>
</feature>
<name>A0A7N4V6I0_SARHA</name>
<feature type="coiled-coil region" evidence="1">
    <location>
        <begin position="311"/>
        <end position="341"/>
    </location>
</feature>
<keyword evidence="1" id="KW-0175">Coiled coil</keyword>
<evidence type="ECO:0000256" key="2">
    <source>
        <dbReference type="SAM" id="MobiDB-lite"/>
    </source>
</evidence>
<dbReference type="InterPro" id="IPR002048">
    <property type="entry name" value="EF_hand_dom"/>
</dbReference>
<feature type="coiled-coil region" evidence="1">
    <location>
        <begin position="828"/>
        <end position="855"/>
    </location>
</feature>
<keyword evidence="5" id="KW-1185">Reference proteome</keyword>
<dbReference type="SUPFAM" id="SSF55781">
    <property type="entry name" value="GAF domain-like"/>
    <property type="match status" value="1"/>
</dbReference>
<dbReference type="CTD" id="374786"/>
<reference evidence="4 5" key="1">
    <citation type="journal article" date="2011" name="Proc. Natl. Acad. Sci. U.S.A.">
        <title>Genetic diversity and population structure of the endangered marsupial Sarcophilus harrisii (Tasmanian devil).</title>
        <authorList>
            <person name="Miller W."/>
            <person name="Hayes V.M."/>
            <person name="Ratan A."/>
            <person name="Petersen D.C."/>
            <person name="Wittekindt N.E."/>
            <person name="Miller J."/>
            <person name="Walenz B."/>
            <person name="Knight J."/>
            <person name="Qi J."/>
            <person name="Zhao F."/>
            <person name="Wang Q."/>
            <person name="Bedoya-Reina O.C."/>
            <person name="Katiyar N."/>
            <person name="Tomsho L.P."/>
            <person name="Kasson L.M."/>
            <person name="Hardie R.A."/>
            <person name="Woodbridge P."/>
            <person name="Tindall E.A."/>
            <person name="Bertelsen M.F."/>
            <person name="Dixon D."/>
            <person name="Pyecroft S."/>
            <person name="Helgen K.M."/>
            <person name="Lesk A.M."/>
            <person name="Pringle T.H."/>
            <person name="Patterson N."/>
            <person name="Zhang Y."/>
            <person name="Kreiss A."/>
            <person name="Woods G.M."/>
            <person name="Jones M.E."/>
            <person name="Schuster S.C."/>
        </authorList>
    </citation>
    <scope>NUCLEOTIDE SEQUENCE [LARGE SCALE GENOMIC DNA]</scope>
</reference>
<dbReference type="KEGG" id="shr:100921441"/>
<feature type="region of interest" description="Disordered" evidence="2">
    <location>
        <begin position="1"/>
        <end position="80"/>
    </location>
</feature>
<feature type="region of interest" description="Disordered" evidence="2">
    <location>
        <begin position="539"/>
        <end position="733"/>
    </location>
</feature>
<evidence type="ECO:0000313" key="4">
    <source>
        <dbReference type="Ensembl" id="ENSSHAP00000042251.1"/>
    </source>
</evidence>
<dbReference type="CDD" id="cd22968">
    <property type="entry name" value="DD_EFCAB5"/>
    <property type="match status" value="1"/>
</dbReference>
<dbReference type="OrthoDB" id="199400at2759"/>